<comment type="similarity">
    <text evidence="1">Belongs to the LptD family.</text>
</comment>
<organism evidence="4 5">
    <name type="scientific">Candidatus Accumulibacter affinis</name>
    <dbReference type="NCBI Taxonomy" id="2954384"/>
    <lineage>
        <taxon>Bacteria</taxon>
        <taxon>Pseudomonadati</taxon>
        <taxon>Pseudomonadota</taxon>
        <taxon>Betaproteobacteria</taxon>
        <taxon>Candidatus Accumulibacter</taxon>
    </lineage>
</organism>
<feature type="region of interest" description="Disordered" evidence="2">
    <location>
        <begin position="354"/>
        <end position="383"/>
    </location>
</feature>
<feature type="domain" description="LptD C-terminal" evidence="3">
    <location>
        <begin position="560"/>
        <end position="939"/>
    </location>
</feature>
<feature type="region of interest" description="Disordered" evidence="2">
    <location>
        <begin position="184"/>
        <end position="226"/>
    </location>
</feature>
<comment type="function">
    <text evidence="1">Together with LptE, is involved in the assembly of lipopolysaccharide (LPS) at the surface of the outer membrane.</text>
</comment>
<keyword evidence="1" id="KW-0732">Signal</keyword>
<sequence precursor="true">MTFTPRRKPLTLIFCCSFAGTLAASFAEQAQGQGAAPFRVDPVLLGLPPVKPVAAPAAADRPVAETRPVQAPAVATQPVQLPVEEAATTAGQAELRQPSAGNTLAPVQLPVESAVPLLDPPHAPRTQATRPVPVEEASPTAADGELSQPPADSTVAPVEPPVERAAPLLDPHLVHEEAVPVAPPAAASAASETARPALPPQAAGVGVAPGQARRSATPPATASPSLPRALVPAERAADAGALALRIAEAIVPPVASSQPRPIFLSAQRISGVIDRELLAEGDAELRKVGKVITADRLTYWPVDDEVEGAGNVRLEQGDDVIFGPLARLKLEDQVGFFDQATYFLKRQANPGAAKQAGKEASSQWAAAATDEDSTTGFAPPRVLSIKPGQTRLKTQNKPANELTEARGEAERIDLEGENQIRMTAATYTTCKPGNDDWYLGFSELRLDYDNEVGSGDDATVHFLGVPILYSPWASFPLNNERKSGFLTPRYGSSSDNGFDFVLPYYWNIAPNMDATISPRLLSKRGLLLGTDFRYLNTAYGGSYRGEAVVEYLPHDRETGTDRWGVTLQHNQTSAMGLSGAIDYTRVSDNDYYTDLSSQITNTAKTQLLQQGLLTYGGGGWWTATANVQSYQTLQPDPKNPVAKPYRLFPQITVNARQPDLLSTDSAFFGQYTDFVHPDNNKVEGQRSVLQPQVSLPYVTPGWYVIPRAGVNFTHYQLSYPGSLNVLPTSINRTLPIVSVDSGMTFERPSNWFGRDYTQTLEPRLFYLNIPYVNQSNIPIFDTALADFNFAQIFADNQFSGWDRINNANQLTAAVASRLVDPASGSEIMRAMIGEVFYFTNDTVSLPYFQPGTQPGTAQRKWDKSDLLAAFSGQLWPRLYADAAVQYDINDQRFQRYSIGTRYVPGAGKVLNAGYRYNVDAATPINEVDVSGQWPISGRWQAVGRYNYSFINATPVEIIGGLEYNAGCWALRTVAHRIQTTQTDSTTQFFVQLDLNGLSSIGTNPLTVLQRRIPGYSMGQAATDQALAEW</sequence>
<reference evidence="4 5" key="1">
    <citation type="submission" date="2020-10" db="EMBL/GenBank/DDBJ databases">
        <title>Connecting structure to function with the recovery of over 1000 high-quality activated sludge metagenome-assembled genomes encoding full-length rRNA genes using long-read sequencing.</title>
        <authorList>
            <person name="Singleton C.M."/>
            <person name="Petriglieri F."/>
            <person name="Kristensen J.M."/>
            <person name="Kirkegaard R.H."/>
            <person name="Michaelsen T.Y."/>
            <person name="Andersen M.H."/>
            <person name="Karst S.M."/>
            <person name="Dueholm M.S."/>
            <person name="Nielsen P.H."/>
            <person name="Albertsen M."/>
        </authorList>
    </citation>
    <scope>NUCLEOTIDE SEQUENCE [LARGE SCALE GENOMIC DNA]</scope>
    <source>
        <strain evidence="4">Fred_18-Q3-R57-64_BAT3C.720</strain>
    </source>
</reference>
<dbReference type="GO" id="GO:0009279">
    <property type="term" value="C:cell outer membrane"/>
    <property type="evidence" value="ECO:0007669"/>
    <property type="project" value="UniProtKB-SubCell"/>
</dbReference>
<dbReference type="Proteomes" id="UP000706151">
    <property type="component" value="Unassembled WGS sequence"/>
</dbReference>
<dbReference type="Pfam" id="PF04453">
    <property type="entry name" value="LptD"/>
    <property type="match status" value="1"/>
</dbReference>
<evidence type="ECO:0000259" key="3">
    <source>
        <dbReference type="Pfam" id="PF04453"/>
    </source>
</evidence>
<comment type="caution">
    <text evidence="4">The sequence shown here is derived from an EMBL/GenBank/DDBJ whole genome shotgun (WGS) entry which is preliminary data.</text>
</comment>
<accession>A0A935T7M7</accession>
<proteinExistence type="inferred from homology"/>
<dbReference type="InterPro" id="IPR007543">
    <property type="entry name" value="LptD_C"/>
</dbReference>
<dbReference type="PANTHER" id="PTHR30189:SF1">
    <property type="entry name" value="LPS-ASSEMBLY PROTEIN LPTD"/>
    <property type="match status" value="1"/>
</dbReference>
<feature type="chain" id="PRO_5038197325" description="LPS-assembly protein LptD" evidence="1">
    <location>
        <begin position="24"/>
        <end position="1029"/>
    </location>
</feature>
<feature type="region of interest" description="Disordered" evidence="2">
    <location>
        <begin position="115"/>
        <end position="158"/>
    </location>
</feature>
<evidence type="ECO:0000256" key="2">
    <source>
        <dbReference type="SAM" id="MobiDB-lite"/>
    </source>
</evidence>
<dbReference type="GO" id="GO:1990351">
    <property type="term" value="C:transporter complex"/>
    <property type="evidence" value="ECO:0007669"/>
    <property type="project" value="TreeGrafter"/>
</dbReference>
<dbReference type="HAMAP" id="MF_01411">
    <property type="entry name" value="LPS_assembly_LptD"/>
    <property type="match status" value="1"/>
</dbReference>
<dbReference type="GO" id="GO:0015920">
    <property type="term" value="P:lipopolysaccharide transport"/>
    <property type="evidence" value="ECO:0007669"/>
    <property type="project" value="InterPro"/>
</dbReference>
<protein>
    <recommendedName>
        <fullName evidence="1">LPS-assembly protein LptD</fullName>
    </recommendedName>
</protein>
<evidence type="ECO:0000313" key="5">
    <source>
        <dbReference type="Proteomes" id="UP000706151"/>
    </source>
</evidence>
<comment type="caution">
    <text evidence="1">Lacks conserved residue(s) required for the propagation of feature annotation.</text>
</comment>
<comment type="subcellular location">
    <subcellularLocation>
        <location evidence="1">Cell outer membrane</location>
    </subcellularLocation>
</comment>
<evidence type="ECO:0000256" key="1">
    <source>
        <dbReference type="HAMAP-Rule" id="MF_01411"/>
    </source>
</evidence>
<comment type="subunit">
    <text evidence="1">Component of the lipopolysaccharide transport and assembly complex. Interacts with LptE and LptA.</text>
</comment>
<feature type="signal peptide" evidence="1">
    <location>
        <begin position="1"/>
        <end position="23"/>
    </location>
</feature>
<gene>
    <name evidence="1 4" type="primary">lptD</name>
    <name evidence="4" type="ORF">IPK02_03610</name>
</gene>
<keyword evidence="1" id="KW-0472">Membrane</keyword>
<dbReference type="AlphaFoldDB" id="A0A935T7M7"/>
<dbReference type="EMBL" id="JADJOT010000002">
    <property type="protein sequence ID" value="MBK7953131.1"/>
    <property type="molecule type" value="Genomic_DNA"/>
</dbReference>
<dbReference type="PANTHER" id="PTHR30189">
    <property type="entry name" value="LPS-ASSEMBLY PROTEIN"/>
    <property type="match status" value="1"/>
</dbReference>
<dbReference type="InterPro" id="IPR050218">
    <property type="entry name" value="LptD"/>
</dbReference>
<evidence type="ECO:0000313" key="4">
    <source>
        <dbReference type="EMBL" id="MBK7953131.1"/>
    </source>
</evidence>
<dbReference type="GO" id="GO:0043165">
    <property type="term" value="P:Gram-negative-bacterium-type cell outer membrane assembly"/>
    <property type="evidence" value="ECO:0007669"/>
    <property type="project" value="UniProtKB-UniRule"/>
</dbReference>
<name>A0A935T7M7_9PROT</name>
<dbReference type="InterPro" id="IPR020889">
    <property type="entry name" value="LipoPS_assembly_LptD"/>
</dbReference>
<keyword evidence="1" id="KW-0998">Cell outer membrane</keyword>